<feature type="compositionally biased region" description="Polar residues" evidence="8">
    <location>
        <begin position="857"/>
        <end position="867"/>
    </location>
</feature>
<evidence type="ECO:0000313" key="9">
    <source>
        <dbReference type="EMBL" id="KAF4363730.1"/>
    </source>
</evidence>
<proteinExistence type="predicted"/>
<evidence type="ECO:0000256" key="5">
    <source>
        <dbReference type="ARBA" id="ARBA00023204"/>
    </source>
</evidence>
<name>A0A7J6F1X0_CANSA</name>
<evidence type="ECO:0000256" key="3">
    <source>
        <dbReference type="ARBA" id="ARBA00022763"/>
    </source>
</evidence>
<feature type="compositionally biased region" description="Low complexity" evidence="8">
    <location>
        <begin position="841"/>
        <end position="855"/>
    </location>
</feature>
<feature type="compositionally biased region" description="Basic and acidic residues" evidence="8">
    <location>
        <begin position="588"/>
        <end position="599"/>
    </location>
</feature>
<dbReference type="PANTHER" id="PTHR12663:SF3">
    <property type="entry name" value="SISTER CHROMATID COHESION PROTEIN PDS5 HOMOLOG C"/>
    <property type="match status" value="1"/>
</dbReference>
<feature type="compositionally biased region" description="Basic and acidic residues" evidence="8">
    <location>
        <begin position="638"/>
        <end position="649"/>
    </location>
</feature>
<gene>
    <name evidence="9" type="ORF">G4B88_000959</name>
</gene>
<evidence type="ECO:0000256" key="6">
    <source>
        <dbReference type="ARBA" id="ARBA00023242"/>
    </source>
</evidence>
<feature type="compositionally biased region" description="Basic residues" evidence="8">
    <location>
        <begin position="962"/>
        <end position="971"/>
    </location>
</feature>
<dbReference type="AlphaFoldDB" id="A0A7J6F1X0"/>
<evidence type="ECO:0000313" key="10">
    <source>
        <dbReference type="Proteomes" id="UP000583929"/>
    </source>
</evidence>
<dbReference type="GO" id="GO:0005634">
    <property type="term" value="C:nucleus"/>
    <property type="evidence" value="ECO:0007669"/>
    <property type="project" value="UniProtKB-SubCell"/>
</dbReference>
<dbReference type="InterPro" id="IPR039776">
    <property type="entry name" value="Pds5"/>
</dbReference>
<dbReference type="Gene3D" id="2.30.30.140">
    <property type="match status" value="1"/>
</dbReference>
<feature type="compositionally biased region" description="Polar residues" evidence="8">
    <location>
        <begin position="299"/>
        <end position="319"/>
    </location>
</feature>
<feature type="compositionally biased region" description="Polar residues" evidence="8">
    <location>
        <begin position="804"/>
        <end position="813"/>
    </location>
</feature>
<feature type="compositionally biased region" description="Acidic residues" evidence="8">
    <location>
        <begin position="748"/>
        <end position="759"/>
    </location>
</feature>
<dbReference type="CDD" id="cd20404">
    <property type="entry name" value="Tudor_Agenet_AtEML-like"/>
    <property type="match status" value="1"/>
</dbReference>
<dbReference type="EMBL" id="JAATIQ010000292">
    <property type="protein sequence ID" value="KAF4363730.1"/>
    <property type="molecule type" value="Genomic_DNA"/>
</dbReference>
<evidence type="ECO:0000256" key="2">
    <source>
        <dbReference type="ARBA" id="ARBA00022618"/>
    </source>
</evidence>
<keyword evidence="4" id="KW-0498">Mitosis</keyword>
<dbReference type="GO" id="GO:0006281">
    <property type="term" value="P:DNA repair"/>
    <property type="evidence" value="ECO:0007669"/>
    <property type="project" value="UniProtKB-KW"/>
</dbReference>
<dbReference type="Proteomes" id="UP000583929">
    <property type="component" value="Unassembled WGS sequence"/>
</dbReference>
<keyword evidence="5" id="KW-0234">DNA repair</keyword>
<comment type="subcellular location">
    <subcellularLocation>
        <location evidence="1">Nucleus</location>
    </subcellularLocation>
</comment>
<dbReference type="SUPFAM" id="SSF63748">
    <property type="entry name" value="Tudor/PWWP/MBT"/>
    <property type="match status" value="1"/>
</dbReference>
<evidence type="ECO:0000256" key="8">
    <source>
        <dbReference type="SAM" id="MobiDB-lite"/>
    </source>
</evidence>
<evidence type="ECO:0000256" key="7">
    <source>
        <dbReference type="ARBA" id="ARBA00023306"/>
    </source>
</evidence>
<dbReference type="GO" id="GO:0000785">
    <property type="term" value="C:chromatin"/>
    <property type="evidence" value="ECO:0007669"/>
    <property type="project" value="TreeGrafter"/>
</dbReference>
<feature type="compositionally biased region" description="Basic and acidic residues" evidence="8">
    <location>
        <begin position="389"/>
        <end position="401"/>
    </location>
</feature>
<protein>
    <submittedName>
        <fullName evidence="9">Uncharacterized protein</fullName>
    </submittedName>
</protein>
<evidence type="ECO:0000256" key="1">
    <source>
        <dbReference type="ARBA" id="ARBA00004123"/>
    </source>
</evidence>
<feature type="compositionally biased region" description="Basic and acidic residues" evidence="8">
    <location>
        <begin position="364"/>
        <end position="375"/>
    </location>
</feature>
<dbReference type="InterPro" id="IPR016024">
    <property type="entry name" value="ARM-type_fold"/>
</dbReference>
<accession>A0A7J6F1X0</accession>
<keyword evidence="7" id="KW-0131">Cell cycle</keyword>
<feature type="compositionally biased region" description="Basic and acidic residues" evidence="8">
    <location>
        <begin position="779"/>
        <end position="797"/>
    </location>
</feature>
<sequence>MEASDKDLEAQLVESGNRLAEPPSSVDELLTLLDRLESYLSKVEQSPSESMENALSSSLKALIDRKLLEHSDADVRVAVASCISEITRITAPDAPYSDDRMKEVFQLIVSSFEDLGDNSSRSYTKRISILETVAKVRSCVVMLDLECDSLILEMFRHFLKEIRDYHPETVLSSMETIMTLVLEESEDISLELLTSILSCVKIDNKEVLPISLKLGEKVFETCATKVKTHLVQAIKNLGTSLDDYSKVVATICQDAIGDVQQNDIQASDENMAFESRSAKPSLDNDSNEDRMGTTEATSLEQAVNSMERSPQPAMSNGGITLTAGDISLADPSSLNKQEEDQQIDSNKDLDASSNADPESLNTEKAVDTESPHSDNENQTAYNGKASPDNGKESADNKKKTGELPNQEDQIRDLPASLGEVEVPSAEAAIPSGVVKESDVTLLSPKALESEHANVASMSPSEKLPDESHTKKSGQQKKNISDKEAVASVDDVSKKVADMTNRRSGKKLPAAVSYENKDSAEVNVYKKGNATTSDSEVKSTRRSGKKVSAANSNVDKAVAVLNVYKKDSGTTSDSEAKPLSLSVKNVDGCGKKDVRSSVKHGDKKKRARGTALSEKDLKSTTTEVDSKDTLVLPKSSGKTTKDEQKLEKDDTLVLPKSSGKIAKDEQKLEETLKTNYKRKCTLSKANESGNKGYGEDWIGMKVRVWWPKDQVYYDGFIESFDPVKKKHKVLYNDGDEEILNLKREKWEFMESDSGSDDENEIDRSTPDASTEHPMKKKVKKGGEPFKQKKSESSSKRGEGASSKGTAKSGQSNKANGKLIDGPKSAGKLEDRGGKSNKDHTPKSGSSKSANVLSKSSTKSRNNSQTPKITKSKDESSTPSTKSKQEIQKAGKSKLGTAKRATVSKDQSGGKSAIDTAKVKSGSLKMKEVEDATKGSAFEPKPVESTKGKSLNTSKAQKSEVKTGKKRRRSMKG</sequence>
<dbReference type="SUPFAM" id="SSF48371">
    <property type="entry name" value="ARM repeat"/>
    <property type="match status" value="1"/>
</dbReference>
<keyword evidence="10" id="KW-1185">Reference proteome</keyword>
<keyword evidence="3" id="KW-0227">DNA damage</keyword>
<dbReference type="GO" id="GO:0051301">
    <property type="term" value="P:cell division"/>
    <property type="evidence" value="ECO:0007669"/>
    <property type="project" value="UniProtKB-KW"/>
</dbReference>
<feature type="compositionally biased region" description="Basic and acidic residues" evidence="8">
    <location>
        <begin position="760"/>
        <end position="772"/>
    </location>
</feature>
<dbReference type="Pfam" id="PF20168">
    <property type="entry name" value="PDS5"/>
    <property type="match status" value="1"/>
</dbReference>
<feature type="region of interest" description="Disordered" evidence="8">
    <location>
        <begin position="1"/>
        <end position="24"/>
    </location>
</feature>
<feature type="compositionally biased region" description="Basic and acidic residues" evidence="8">
    <location>
        <begin position="612"/>
        <end position="627"/>
    </location>
</feature>
<feature type="region of interest" description="Disordered" evidence="8">
    <location>
        <begin position="748"/>
        <end position="971"/>
    </location>
</feature>
<dbReference type="GO" id="GO:0007064">
    <property type="term" value="P:mitotic sister chromatid cohesion"/>
    <property type="evidence" value="ECO:0007669"/>
    <property type="project" value="InterPro"/>
</dbReference>
<keyword evidence="6" id="KW-0539">Nucleus</keyword>
<keyword evidence="2" id="KW-0132">Cell division</keyword>
<dbReference type="GO" id="GO:0035825">
    <property type="term" value="P:homologous recombination"/>
    <property type="evidence" value="ECO:0007669"/>
    <property type="project" value="UniProtKB-ARBA"/>
</dbReference>
<feature type="region of interest" description="Disordered" evidence="8">
    <location>
        <begin position="299"/>
        <end position="649"/>
    </location>
</feature>
<feature type="compositionally biased region" description="Basic and acidic residues" evidence="8">
    <location>
        <begin position="825"/>
        <end position="840"/>
    </location>
</feature>
<dbReference type="PANTHER" id="PTHR12663">
    <property type="entry name" value="ANDROGEN INDUCED INHIBITOR OF PROLIFERATION AS3 / PDS5-RELATED"/>
    <property type="match status" value="1"/>
</dbReference>
<reference evidence="9 10" key="1">
    <citation type="journal article" date="2020" name="bioRxiv">
        <title>Sequence and annotation of 42 cannabis genomes reveals extensive copy number variation in cannabinoid synthesis and pathogen resistance genes.</title>
        <authorList>
            <person name="Mckernan K.J."/>
            <person name="Helbert Y."/>
            <person name="Kane L.T."/>
            <person name="Ebling H."/>
            <person name="Zhang L."/>
            <person name="Liu B."/>
            <person name="Eaton Z."/>
            <person name="Mclaughlin S."/>
            <person name="Kingan S."/>
            <person name="Baybayan P."/>
            <person name="Concepcion G."/>
            <person name="Jordan M."/>
            <person name="Riva A."/>
            <person name="Barbazuk W."/>
            <person name="Harkins T."/>
        </authorList>
    </citation>
    <scope>NUCLEOTIDE SEQUENCE [LARGE SCALE GENOMIC DNA]</scope>
    <source>
        <strain evidence="10">cv. Jamaican Lion 4</strain>
        <tissue evidence="9">Leaf</tissue>
    </source>
</reference>
<organism evidence="9 10">
    <name type="scientific">Cannabis sativa</name>
    <name type="common">Hemp</name>
    <name type="synonym">Marijuana</name>
    <dbReference type="NCBI Taxonomy" id="3483"/>
    <lineage>
        <taxon>Eukaryota</taxon>
        <taxon>Viridiplantae</taxon>
        <taxon>Streptophyta</taxon>
        <taxon>Embryophyta</taxon>
        <taxon>Tracheophyta</taxon>
        <taxon>Spermatophyta</taxon>
        <taxon>Magnoliopsida</taxon>
        <taxon>eudicotyledons</taxon>
        <taxon>Gunneridae</taxon>
        <taxon>Pentapetalae</taxon>
        <taxon>rosids</taxon>
        <taxon>fabids</taxon>
        <taxon>Rosales</taxon>
        <taxon>Cannabaceae</taxon>
        <taxon>Cannabis</taxon>
    </lineage>
</organism>
<feature type="compositionally biased region" description="Basic and acidic residues" evidence="8">
    <location>
        <begin position="478"/>
        <end position="500"/>
    </location>
</feature>
<comment type="caution">
    <text evidence="9">The sequence shown here is derived from an EMBL/GenBank/DDBJ whole genome shotgun (WGS) entry which is preliminary data.</text>
</comment>
<evidence type="ECO:0000256" key="4">
    <source>
        <dbReference type="ARBA" id="ARBA00022776"/>
    </source>
</evidence>
<feature type="compositionally biased region" description="Polar residues" evidence="8">
    <location>
        <begin position="351"/>
        <end position="362"/>
    </location>
</feature>
<feature type="region of interest" description="Disordered" evidence="8">
    <location>
        <begin position="273"/>
        <end position="292"/>
    </location>
</feature>